<comment type="caution">
    <text evidence="1">The sequence shown here is derived from an EMBL/GenBank/DDBJ whole genome shotgun (WGS) entry which is preliminary data.</text>
</comment>
<sequence>MARPPTTAVYMMMADTYMSSAMSMTLNNWPRMLPGPEGAEPETNFHQPLPNSELIIWTEMSLEAGISEMFGMVMV</sequence>
<accession>E6Q9Y7</accession>
<evidence type="ECO:0000313" key="1">
    <source>
        <dbReference type="EMBL" id="CBI04013.1"/>
    </source>
</evidence>
<protein>
    <submittedName>
        <fullName evidence="1">Uncharacterized protein</fullName>
    </submittedName>
</protein>
<gene>
    <name evidence="1" type="ORF">CARN5_2555</name>
</gene>
<name>E6Q9Y7_9ZZZZ</name>
<proteinExistence type="predicted"/>
<dbReference type="AlphaFoldDB" id="E6Q9Y7"/>
<dbReference type="EMBL" id="CABP01000039">
    <property type="protein sequence ID" value="CBI04013.1"/>
    <property type="molecule type" value="Genomic_DNA"/>
</dbReference>
<reference evidence="1" key="1">
    <citation type="submission" date="2009-10" db="EMBL/GenBank/DDBJ databases">
        <title>Diversity of trophic interactions inside an arsenic-rich microbial ecosystem.</title>
        <authorList>
            <person name="Bertin P.N."/>
            <person name="Heinrich-Salmeron A."/>
            <person name="Pelletier E."/>
            <person name="Goulhen-Chollet F."/>
            <person name="Arsene-Ploetze F."/>
            <person name="Gallien S."/>
            <person name="Calteau A."/>
            <person name="Vallenet D."/>
            <person name="Casiot C."/>
            <person name="Chane-Woon-Ming B."/>
            <person name="Giloteaux L."/>
            <person name="Barakat M."/>
            <person name="Bonnefoy V."/>
            <person name="Bruneel O."/>
            <person name="Chandler M."/>
            <person name="Cleiss J."/>
            <person name="Duran R."/>
            <person name="Elbaz-Poulichet F."/>
            <person name="Fonknechten N."/>
            <person name="Lauga B."/>
            <person name="Mornico D."/>
            <person name="Ortet P."/>
            <person name="Schaeffer C."/>
            <person name="Siguier P."/>
            <person name="Alexander Thil Smith A."/>
            <person name="Van Dorsselaer A."/>
            <person name="Weissenbach J."/>
            <person name="Medigue C."/>
            <person name="Le Paslier D."/>
        </authorList>
    </citation>
    <scope>NUCLEOTIDE SEQUENCE</scope>
</reference>
<organism evidence="1">
    <name type="scientific">mine drainage metagenome</name>
    <dbReference type="NCBI Taxonomy" id="410659"/>
    <lineage>
        <taxon>unclassified sequences</taxon>
        <taxon>metagenomes</taxon>
        <taxon>ecological metagenomes</taxon>
    </lineage>
</organism>